<reference evidence="1" key="1">
    <citation type="submission" date="2019-11" db="EMBL/GenBank/DDBJ databases">
        <title>Acidithiobacillus ferrianus sp. nov.: a facultatively anaerobic and extremely acidophilic chemolithoautotroph.</title>
        <authorList>
            <person name="Norris P.R."/>
            <person name="Falagan C."/>
            <person name="Moya-Beltran A."/>
            <person name="Castro M."/>
            <person name="Quatrini R."/>
            <person name="Johnson D.B."/>
        </authorList>
    </citation>
    <scope>NUCLEOTIDE SEQUENCE [LARGE SCALE GENOMIC DNA]</scope>
    <source>
        <strain evidence="1">MG</strain>
    </source>
</reference>
<accession>A0A845U8S3</accession>
<name>A0A845U8S3_9PROT</name>
<dbReference type="InterPro" id="IPR029063">
    <property type="entry name" value="SAM-dependent_MTases_sf"/>
</dbReference>
<dbReference type="Gene3D" id="3.40.50.150">
    <property type="entry name" value="Vaccinia Virus protein VP39"/>
    <property type="match status" value="1"/>
</dbReference>
<gene>
    <name evidence="1" type="ORF">GL267_05710</name>
</gene>
<dbReference type="EMBL" id="WNJL01000023">
    <property type="protein sequence ID" value="NDU42157.1"/>
    <property type="molecule type" value="Genomic_DNA"/>
</dbReference>
<comment type="caution">
    <text evidence="1">The sequence shown here is derived from an EMBL/GenBank/DDBJ whole genome shotgun (WGS) entry which is preliminary data.</text>
</comment>
<sequence length="70" mass="7837">MDSERRIEGKALQSYTIGPASLHGFKAHDLDDRDVHTFLRLPTDLFYAQGVKANVPFFGAFAGNGGRLWR</sequence>
<proteinExistence type="predicted"/>
<evidence type="ECO:0000313" key="1">
    <source>
        <dbReference type="EMBL" id="NDU42157.1"/>
    </source>
</evidence>
<dbReference type="AlphaFoldDB" id="A0A845U8S3"/>
<protein>
    <submittedName>
        <fullName evidence="1">Uncharacterized protein</fullName>
    </submittedName>
</protein>
<organism evidence="1">
    <name type="scientific">Acidithiobacillus ferrianus</name>
    <dbReference type="NCBI Taxonomy" id="2678518"/>
    <lineage>
        <taxon>Bacteria</taxon>
        <taxon>Pseudomonadati</taxon>
        <taxon>Pseudomonadota</taxon>
        <taxon>Acidithiobacillia</taxon>
        <taxon>Acidithiobacillales</taxon>
        <taxon>Acidithiobacillaceae</taxon>
        <taxon>Acidithiobacillus</taxon>
    </lineage>
</organism>